<evidence type="ECO:0000313" key="2">
    <source>
        <dbReference type="Proteomes" id="UP001204142"/>
    </source>
</evidence>
<comment type="caution">
    <text evidence="1">The sequence shown here is derived from an EMBL/GenBank/DDBJ whole genome shotgun (WGS) entry which is preliminary data.</text>
</comment>
<gene>
    <name evidence="1" type="ORF">NQT62_08340</name>
</gene>
<evidence type="ECO:0008006" key="3">
    <source>
        <dbReference type="Google" id="ProtNLM"/>
    </source>
</evidence>
<dbReference type="RefSeq" id="WP_256764211.1">
    <property type="nucleotide sequence ID" value="NZ_JANIGO010000002.1"/>
</dbReference>
<reference evidence="1 2" key="1">
    <citation type="submission" date="2022-07" db="EMBL/GenBank/DDBJ databases">
        <authorList>
            <person name="Xamxidin M."/>
            <person name="Wu M."/>
        </authorList>
    </citation>
    <scope>NUCLEOTIDE SEQUENCE [LARGE SCALE GENOMIC DNA]</scope>
    <source>
        <strain evidence="1 2">NBRC 111650</strain>
    </source>
</reference>
<accession>A0ABT1WHU3</accession>
<dbReference type="Proteomes" id="UP001204142">
    <property type="component" value="Unassembled WGS sequence"/>
</dbReference>
<dbReference type="InterPro" id="IPR029052">
    <property type="entry name" value="Metallo-depent_PP-like"/>
</dbReference>
<name>A0ABT1WHU3_9BURK</name>
<dbReference type="Gene3D" id="3.60.21.10">
    <property type="match status" value="1"/>
</dbReference>
<evidence type="ECO:0000313" key="1">
    <source>
        <dbReference type="EMBL" id="MCQ8896438.1"/>
    </source>
</evidence>
<dbReference type="EMBL" id="JANIGO010000002">
    <property type="protein sequence ID" value="MCQ8896438.1"/>
    <property type="molecule type" value="Genomic_DNA"/>
</dbReference>
<dbReference type="SUPFAM" id="SSF56300">
    <property type="entry name" value="Metallo-dependent phosphatases"/>
    <property type="match status" value="1"/>
</dbReference>
<organism evidence="1 2">
    <name type="scientific">Limnobacter humi</name>
    <dbReference type="NCBI Taxonomy" id="1778671"/>
    <lineage>
        <taxon>Bacteria</taxon>
        <taxon>Pseudomonadati</taxon>
        <taxon>Pseudomonadota</taxon>
        <taxon>Betaproteobacteria</taxon>
        <taxon>Burkholderiales</taxon>
        <taxon>Burkholderiaceae</taxon>
        <taxon>Limnobacter</taxon>
    </lineage>
</organism>
<keyword evidence="2" id="KW-1185">Reference proteome</keyword>
<sequence length="299" mass="32975">MLNSAGRSCPIRYRYGAHALAQTPLDHCETLYVIGGLYGNPLALREVLRMAQAEPGPVRLCFNGDFNWFNTNDDAFAAINAAVLAHDCVLGNVEAELGEPLDAPDCGCAYPEHVDQAVVDRSNLIHTALKRVAQRHPDWLARLNQQPFYRRYQVGKLRVGVVHGDSESLAGWRFDPSHFDDPREALWRATQFMTARVQVFASSHTCTAGFLNEPAGLISNNGAAGMPSVPGQTAGMITRIGLAPWAEGAAVARVRREGVWCEQLPVAYDQAQWVSLFERWWPAGSAAHESYFRRITEGA</sequence>
<proteinExistence type="predicted"/>
<protein>
    <recommendedName>
        <fullName evidence="3">Calcineurin-like phosphoesterase domain-containing protein</fullName>
    </recommendedName>
</protein>